<dbReference type="Pfam" id="PF04950">
    <property type="entry name" value="RIBIOP_C"/>
    <property type="match status" value="1"/>
</dbReference>
<dbReference type="GO" id="GO:0034511">
    <property type="term" value="F:U3 snoRNA binding"/>
    <property type="evidence" value="ECO:0007669"/>
    <property type="project" value="TreeGrafter"/>
</dbReference>
<organism evidence="5 6">
    <name type="scientific">Nitzschia inconspicua</name>
    <dbReference type="NCBI Taxonomy" id="303405"/>
    <lineage>
        <taxon>Eukaryota</taxon>
        <taxon>Sar</taxon>
        <taxon>Stramenopiles</taxon>
        <taxon>Ochrophyta</taxon>
        <taxon>Bacillariophyta</taxon>
        <taxon>Bacillariophyceae</taxon>
        <taxon>Bacillariophycidae</taxon>
        <taxon>Bacillariales</taxon>
        <taxon>Bacillariaceae</taxon>
        <taxon>Nitzschia</taxon>
    </lineage>
</organism>
<dbReference type="OrthoDB" id="119302at2759"/>
<keyword evidence="6" id="KW-1185">Reference proteome</keyword>
<comment type="similarity">
    <text evidence="1">Belongs to the TRAFAC class translation factor GTPase superfamily. Bms1-like GTPase family. TSR1 subfamily.</text>
</comment>
<dbReference type="Pfam" id="PF08142">
    <property type="entry name" value="AARP2CN"/>
    <property type="match status" value="1"/>
</dbReference>
<evidence type="ECO:0000313" key="6">
    <source>
        <dbReference type="Proteomes" id="UP000693970"/>
    </source>
</evidence>
<feature type="compositionally biased region" description="Acidic residues" evidence="2">
    <location>
        <begin position="566"/>
        <end position="577"/>
    </location>
</feature>
<dbReference type="Proteomes" id="UP000693970">
    <property type="component" value="Unassembled WGS sequence"/>
</dbReference>
<gene>
    <name evidence="5" type="ORF">IV203_005483</name>
</gene>
<feature type="region of interest" description="Disordered" evidence="2">
    <location>
        <begin position="194"/>
        <end position="217"/>
    </location>
</feature>
<protein>
    <submittedName>
        <fullName evidence="5">40S ribosome biogenesis protein</fullName>
    </submittedName>
</protein>
<evidence type="ECO:0000256" key="2">
    <source>
        <dbReference type="SAM" id="MobiDB-lite"/>
    </source>
</evidence>
<comment type="caution">
    <text evidence="5">The sequence shown here is derived from an EMBL/GenBank/DDBJ whole genome shotgun (WGS) entry which is preliminary data.</text>
</comment>
<dbReference type="GO" id="GO:0030688">
    <property type="term" value="C:preribosome, small subunit precursor"/>
    <property type="evidence" value="ECO:0007669"/>
    <property type="project" value="TreeGrafter"/>
</dbReference>
<evidence type="ECO:0000259" key="4">
    <source>
        <dbReference type="SMART" id="SM01362"/>
    </source>
</evidence>
<feature type="compositionally biased region" description="Low complexity" evidence="2">
    <location>
        <begin position="207"/>
        <end position="216"/>
    </location>
</feature>
<evidence type="ECO:0000256" key="1">
    <source>
        <dbReference type="ARBA" id="ARBA00038288"/>
    </source>
</evidence>
<feature type="region of interest" description="Disordered" evidence="2">
    <location>
        <begin position="559"/>
        <end position="579"/>
    </location>
</feature>
<name>A0A9K3KMJ5_9STRA</name>
<evidence type="ECO:0000259" key="3">
    <source>
        <dbReference type="SMART" id="SM00785"/>
    </source>
</evidence>
<evidence type="ECO:0000313" key="5">
    <source>
        <dbReference type="EMBL" id="KAG7346415.1"/>
    </source>
</evidence>
<feature type="compositionally biased region" description="Basic and acidic residues" evidence="2">
    <location>
        <begin position="476"/>
        <end position="487"/>
    </location>
</feature>
<feature type="compositionally biased region" description="Basic residues" evidence="2">
    <location>
        <begin position="1"/>
        <end position="29"/>
    </location>
</feature>
<reference evidence="5" key="1">
    <citation type="journal article" date="2021" name="Sci. Rep.">
        <title>Diploid genomic architecture of Nitzschia inconspicua, an elite biomass production diatom.</title>
        <authorList>
            <person name="Oliver A."/>
            <person name="Podell S."/>
            <person name="Pinowska A."/>
            <person name="Traller J.C."/>
            <person name="Smith S.R."/>
            <person name="McClure R."/>
            <person name="Beliaev A."/>
            <person name="Bohutskyi P."/>
            <person name="Hill E.A."/>
            <person name="Rabines A."/>
            <person name="Zheng H."/>
            <person name="Allen L.Z."/>
            <person name="Kuo A."/>
            <person name="Grigoriev I.V."/>
            <person name="Allen A.E."/>
            <person name="Hazlebeck D."/>
            <person name="Allen E.E."/>
        </authorList>
    </citation>
    <scope>NUCLEOTIDE SEQUENCE</scope>
    <source>
        <strain evidence="5">Hildebrandi</strain>
    </source>
</reference>
<dbReference type="PANTHER" id="PTHR12858">
    <property type="entry name" value="RIBOSOME BIOGENESIS PROTEIN"/>
    <property type="match status" value="1"/>
</dbReference>
<dbReference type="PANTHER" id="PTHR12858:SF1">
    <property type="entry name" value="PRE-RRNA-PROCESSING PROTEIN TSR1 HOMOLOG"/>
    <property type="match status" value="1"/>
</dbReference>
<dbReference type="GO" id="GO:0005525">
    <property type="term" value="F:GTP binding"/>
    <property type="evidence" value="ECO:0007669"/>
    <property type="project" value="TreeGrafter"/>
</dbReference>
<feature type="region of interest" description="Disordered" evidence="2">
    <location>
        <begin position="471"/>
        <end position="496"/>
    </location>
</feature>
<dbReference type="InterPro" id="IPR012948">
    <property type="entry name" value="AARP2CN"/>
</dbReference>
<feature type="domain" description="AARP2CN" evidence="3">
    <location>
        <begin position="337"/>
        <end position="415"/>
    </location>
</feature>
<dbReference type="SMART" id="SM01362">
    <property type="entry name" value="DUF663"/>
    <property type="match status" value="1"/>
</dbReference>
<dbReference type="InterPro" id="IPR007034">
    <property type="entry name" value="BMS1_TSR1_C"/>
</dbReference>
<dbReference type="GO" id="GO:0000462">
    <property type="term" value="P:maturation of SSU-rRNA from tricistronic rRNA transcript (SSU-rRNA, 5.8S rRNA, LSU-rRNA)"/>
    <property type="evidence" value="ECO:0007669"/>
    <property type="project" value="TreeGrafter"/>
</dbReference>
<sequence>MPTNHHHRSGPLKQSNKRNKRSKSSKRSLTRLAGGKVEGTRRSAFKQNVFHSKADRRHMQQQKRTSKKEELMRRKRGIVVGGGVAAPPPRVVGIVSLGQQQDELEERLRQLIVGQADRIIRPNDKSDSATLTAKFDKHKKDGNLTVLTNSTAFRSLYSNTMNATDAAVFAALDLCRVCDILVFVIDAHGQRPGDDVLGMNIGDDSRSQSTNQTSQQDWDHLISDRGDRILSAVKSQGLPRVVTILAKTQSDPGIEEDDDHMTTQSAKSLRRANIKRNTDVKKYVSRFATTEFGVDNDKVIEVNLKEEESSGMDEEKLVEESDPRISDPEAHAKRVLAESFVRGLCSMSASPSNWVSQLPRSYLLSDKHNYDPKSQELSLTGYMRGVAPFDVNSLIHVPNLGTFACKSVQRATNSSAATRKQKNVEDTMQDQDNNTELIESDPMKRESLEQFATPDALDGEQNLVGFDEADEEFEGDDGKNSQDDTEHGGTFARPAGWSDYQSAWLDAVDDDAIDPDDFDHGELAKQLNQKSSASVATNGMDLDDANEISEEERRALVEQRRKQQQEDQEFPDEVQVNEDEKARERFARYRSLKSFKKSYWDPKENLPDSYASIFHFASFKTTQRSIMAEMRDLVKASEACNGDFWDGVKKGARAVEDVTMADDSDDEDDILEGCIPAGSYVTLTLEGVDEVSYSSLSPDALLSAVALLPHENKVSVLHMGLSNCKDSEVPVKSKDVLTFRCGWRTWTGRPVFSQNNLNCDKHKFERFMPQAGSFFAASVFGPVTYTPCPVLVFRDINGTKELVASGSMIGADADRIVVKRIILTGYPVRVHKRFASVKYMFYDPEDVKWFKPAGLTTKHGLNGKIEESVGEHGTMKCLFNAPIKQHDTVCLCLYKRIYPKFLDDRKQVDEGQTVRTISEERLDNQVNKK</sequence>
<dbReference type="GO" id="GO:0005634">
    <property type="term" value="C:nucleus"/>
    <property type="evidence" value="ECO:0007669"/>
    <property type="project" value="InterPro"/>
</dbReference>
<feature type="region of interest" description="Disordered" evidence="2">
    <location>
        <begin position="1"/>
        <end position="36"/>
    </location>
</feature>
<dbReference type="GO" id="GO:0003924">
    <property type="term" value="F:GTPase activity"/>
    <property type="evidence" value="ECO:0007669"/>
    <property type="project" value="TreeGrafter"/>
</dbReference>
<dbReference type="GO" id="GO:0000479">
    <property type="term" value="P:endonucleolytic cleavage of tricistronic rRNA transcript (SSU-rRNA, 5.8S rRNA, LSU-rRNA)"/>
    <property type="evidence" value="ECO:0007669"/>
    <property type="project" value="TreeGrafter"/>
</dbReference>
<reference evidence="5" key="2">
    <citation type="submission" date="2021-04" db="EMBL/GenBank/DDBJ databases">
        <authorList>
            <person name="Podell S."/>
        </authorList>
    </citation>
    <scope>NUCLEOTIDE SEQUENCE</scope>
    <source>
        <strain evidence="5">Hildebrandi</strain>
    </source>
</reference>
<dbReference type="AlphaFoldDB" id="A0A9K3KMJ5"/>
<proteinExistence type="inferred from homology"/>
<dbReference type="InterPro" id="IPR039761">
    <property type="entry name" value="Bms1/Tsr1"/>
</dbReference>
<feature type="region of interest" description="Disordered" evidence="2">
    <location>
        <begin position="414"/>
        <end position="444"/>
    </location>
</feature>
<dbReference type="EMBL" id="JAGRRH010000021">
    <property type="protein sequence ID" value="KAG7346415.1"/>
    <property type="molecule type" value="Genomic_DNA"/>
</dbReference>
<feature type="domain" description="Ribosome biogenesis protein BMS1/TSR1 C-terminal" evidence="4">
    <location>
        <begin position="573"/>
        <end position="897"/>
    </location>
</feature>
<accession>A0A9K3KMJ5</accession>
<dbReference type="SMART" id="SM00785">
    <property type="entry name" value="AARP2CN"/>
    <property type="match status" value="1"/>
</dbReference>